<dbReference type="InterPro" id="IPR001478">
    <property type="entry name" value="PDZ"/>
</dbReference>
<dbReference type="CDD" id="cd06782">
    <property type="entry name" value="cpPDZ_CPP-like"/>
    <property type="match status" value="1"/>
</dbReference>
<gene>
    <name evidence="7" type="ORF">C7B45_02645</name>
</gene>
<dbReference type="GO" id="GO:0030288">
    <property type="term" value="C:outer membrane-bounded periplasmic space"/>
    <property type="evidence" value="ECO:0007669"/>
    <property type="project" value="TreeGrafter"/>
</dbReference>
<dbReference type="InterPro" id="IPR036034">
    <property type="entry name" value="PDZ_sf"/>
</dbReference>
<evidence type="ECO:0000256" key="5">
    <source>
        <dbReference type="RuleBase" id="RU004404"/>
    </source>
</evidence>
<dbReference type="CDD" id="cd07560">
    <property type="entry name" value="Peptidase_S41_CPP"/>
    <property type="match status" value="1"/>
</dbReference>
<evidence type="ECO:0000313" key="8">
    <source>
        <dbReference type="Proteomes" id="UP000241848"/>
    </source>
</evidence>
<evidence type="ECO:0000313" key="7">
    <source>
        <dbReference type="EMBL" id="PSR23460.1"/>
    </source>
</evidence>
<sequence length="401" mass="43505">MGVRRLGAWMALTVLLMAASSGATWWFARQATRSAVAGIPVSMVDNAQFQRLVSTYQLIRSRSIWHNTPQQLLAGATDGMVSTLHDPFTNYLTRTETRNLEDELAPSYVGVGVSVTMTRPLVIDQVFAGTPAQQAGLKVNEVIVRVNGHRTAAMNPNAALQMLRGKTIGSTVTVTVKAGSTERQVTLTRRRIFLPTVHSRMLADHVAYLDIQVFGQNTRAEAMAQFHRLMRQHPRGMVLDLRDNPGGEVTQAVAVARLFVPKGPVVTLKYKNAHHDITYNSAGPGTRLPVVVLINHQTASAAEILAAAIAERQGGKLVGTRSYGKGIVQQVVPLSDGTSLKLTVARYYTPDGHYIEHVGLKPDVFVAEPPGVSPSDDPALDPQLKAAIGVLERMMPQSTGR</sequence>
<evidence type="ECO:0000256" key="4">
    <source>
        <dbReference type="ARBA" id="ARBA00022825"/>
    </source>
</evidence>
<feature type="domain" description="PDZ" evidence="6">
    <location>
        <begin position="97"/>
        <end position="164"/>
    </location>
</feature>
<dbReference type="PROSITE" id="PS50106">
    <property type="entry name" value="PDZ"/>
    <property type="match status" value="1"/>
</dbReference>
<dbReference type="InterPro" id="IPR055210">
    <property type="entry name" value="CtpA/B_N"/>
</dbReference>
<dbReference type="Pfam" id="PF22694">
    <property type="entry name" value="CtpB_N-like"/>
    <property type="match status" value="1"/>
</dbReference>
<comment type="similarity">
    <text evidence="1 5">Belongs to the peptidase S41A family.</text>
</comment>
<dbReference type="GO" id="GO:0004175">
    <property type="term" value="F:endopeptidase activity"/>
    <property type="evidence" value="ECO:0007669"/>
    <property type="project" value="TreeGrafter"/>
</dbReference>
<dbReference type="InterPro" id="IPR004447">
    <property type="entry name" value="Peptidase_S41A"/>
</dbReference>
<dbReference type="PANTHER" id="PTHR32060:SF30">
    <property type="entry name" value="CARBOXY-TERMINAL PROCESSING PROTEASE CTPA"/>
    <property type="match status" value="1"/>
</dbReference>
<dbReference type="SUPFAM" id="SSF52096">
    <property type="entry name" value="ClpP/crotonase"/>
    <property type="match status" value="1"/>
</dbReference>
<dbReference type="Gene3D" id="3.30.750.44">
    <property type="match status" value="1"/>
</dbReference>
<evidence type="ECO:0000256" key="3">
    <source>
        <dbReference type="ARBA" id="ARBA00022801"/>
    </source>
</evidence>
<proteinExistence type="inferred from homology"/>
<dbReference type="Pfam" id="PF03572">
    <property type="entry name" value="Peptidase_S41"/>
    <property type="match status" value="1"/>
</dbReference>
<keyword evidence="3 5" id="KW-0378">Hydrolase</keyword>
<dbReference type="GO" id="GO:0007165">
    <property type="term" value="P:signal transduction"/>
    <property type="evidence" value="ECO:0007669"/>
    <property type="project" value="TreeGrafter"/>
</dbReference>
<dbReference type="InterPro" id="IPR029045">
    <property type="entry name" value="ClpP/crotonase-like_dom_sf"/>
</dbReference>
<name>A0A2T2WMK2_9FIRM</name>
<dbReference type="EMBL" id="PXYV01000005">
    <property type="protein sequence ID" value="PSR23460.1"/>
    <property type="molecule type" value="Genomic_DNA"/>
</dbReference>
<dbReference type="GO" id="GO:0006508">
    <property type="term" value="P:proteolysis"/>
    <property type="evidence" value="ECO:0007669"/>
    <property type="project" value="UniProtKB-KW"/>
</dbReference>
<dbReference type="AlphaFoldDB" id="A0A2T2WMK2"/>
<comment type="caution">
    <text evidence="7">The sequence shown here is derived from an EMBL/GenBank/DDBJ whole genome shotgun (WGS) entry which is preliminary data.</text>
</comment>
<accession>A0A2T2WMK2</accession>
<keyword evidence="2 5" id="KW-0645">Protease</keyword>
<evidence type="ECO:0000259" key="6">
    <source>
        <dbReference type="PROSITE" id="PS50106"/>
    </source>
</evidence>
<dbReference type="Gene3D" id="2.30.42.10">
    <property type="match status" value="1"/>
</dbReference>
<organism evidence="7 8">
    <name type="scientific">Sulfobacillus acidophilus</name>
    <dbReference type="NCBI Taxonomy" id="53633"/>
    <lineage>
        <taxon>Bacteria</taxon>
        <taxon>Bacillati</taxon>
        <taxon>Bacillota</taxon>
        <taxon>Clostridia</taxon>
        <taxon>Eubacteriales</taxon>
        <taxon>Clostridiales Family XVII. Incertae Sedis</taxon>
        <taxon>Sulfobacillus</taxon>
    </lineage>
</organism>
<protein>
    <submittedName>
        <fullName evidence="7">S41 family peptidase</fullName>
    </submittedName>
</protein>
<dbReference type="NCBIfam" id="TIGR00225">
    <property type="entry name" value="prc"/>
    <property type="match status" value="1"/>
</dbReference>
<dbReference type="SMART" id="SM00228">
    <property type="entry name" value="PDZ"/>
    <property type="match status" value="1"/>
</dbReference>
<dbReference type="Pfam" id="PF13180">
    <property type="entry name" value="PDZ_2"/>
    <property type="match status" value="1"/>
</dbReference>
<evidence type="ECO:0000256" key="1">
    <source>
        <dbReference type="ARBA" id="ARBA00009179"/>
    </source>
</evidence>
<dbReference type="SUPFAM" id="SSF50156">
    <property type="entry name" value="PDZ domain-like"/>
    <property type="match status" value="1"/>
</dbReference>
<dbReference type="InterPro" id="IPR005151">
    <property type="entry name" value="Tail-specific_protease"/>
</dbReference>
<dbReference type="Gene3D" id="3.90.226.10">
    <property type="entry name" value="2-enoyl-CoA Hydratase, Chain A, domain 1"/>
    <property type="match status" value="1"/>
</dbReference>
<dbReference type="SMART" id="SM00245">
    <property type="entry name" value="TSPc"/>
    <property type="match status" value="1"/>
</dbReference>
<dbReference type="PANTHER" id="PTHR32060">
    <property type="entry name" value="TAIL-SPECIFIC PROTEASE"/>
    <property type="match status" value="1"/>
</dbReference>
<dbReference type="Proteomes" id="UP000241848">
    <property type="component" value="Unassembled WGS sequence"/>
</dbReference>
<keyword evidence="4 5" id="KW-0720">Serine protease</keyword>
<evidence type="ECO:0000256" key="2">
    <source>
        <dbReference type="ARBA" id="ARBA00022670"/>
    </source>
</evidence>
<reference evidence="7 8" key="1">
    <citation type="journal article" date="2014" name="BMC Genomics">
        <title>Comparison of environmental and isolate Sulfobacillus genomes reveals diverse carbon, sulfur, nitrogen, and hydrogen metabolisms.</title>
        <authorList>
            <person name="Justice N.B."/>
            <person name="Norman A."/>
            <person name="Brown C.T."/>
            <person name="Singh A."/>
            <person name="Thomas B.C."/>
            <person name="Banfield J.F."/>
        </authorList>
    </citation>
    <scope>NUCLEOTIDE SEQUENCE [LARGE SCALE GENOMIC DNA]</scope>
    <source>
        <strain evidence="7">AMDSBA3</strain>
    </source>
</reference>
<dbReference type="GO" id="GO:0008236">
    <property type="term" value="F:serine-type peptidase activity"/>
    <property type="evidence" value="ECO:0007669"/>
    <property type="project" value="UniProtKB-KW"/>
</dbReference>